<dbReference type="PANTHER" id="PTHR35147:SF3">
    <property type="entry name" value="CHEMORECEPTOR GLUTAMINE DEAMIDASE CHED 1-RELATED"/>
    <property type="match status" value="1"/>
</dbReference>
<gene>
    <name evidence="3" type="primary">cheD</name>
    <name evidence="5" type="ORF">GGQ93_002778</name>
</gene>
<evidence type="ECO:0000313" key="6">
    <source>
        <dbReference type="Proteomes" id="UP000527324"/>
    </source>
</evidence>
<protein>
    <recommendedName>
        <fullName evidence="3">Probable chemoreceptor glutamine deamidase CheD</fullName>
        <ecNumber evidence="3">3.5.1.44</ecNumber>
    </recommendedName>
</protein>
<dbReference type="EMBL" id="JACHOQ010000009">
    <property type="protein sequence ID" value="MBB5741042.1"/>
    <property type="molecule type" value="Genomic_DNA"/>
</dbReference>
<reference evidence="5 6" key="1">
    <citation type="submission" date="2020-08" db="EMBL/GenBank/DDBJ databases">
        <title>Genomic Encyclopedia of Type Strains, Phase IV (KMG-IV): sequencing the most valuable type-strain genomes for metagenomic binning, comparative biology and taxonomic classification.</title>
        <authorList>
            <person name="Goeker M."/>
        </authorList>
    </citation>
    <scope>NUCLEOTIDE SEQUENCE [LARGE SCALE GENOMIC DNA]</scope>
    <source>
        <strain evidence="5 6">DSM 4731</strain>
    </source>
</reference>
<dbReference type="InterPro" id="IPR038592">
    <property type="entry name" value="CheD-like_sf"/>
</dbReference>
<evidence type="ECO:0000256" key="1">
    <source>
        <dbReference type="ARBA" id="ARBA00022500"/>
    </source>
</evidence>
<evidence type="ECO:0000256" key="2">
    <source>
        <dbReference type="ARBA" id="ARBA00022801"/>
    </source>
</evidence>
<sequence>MLIGNLSELNRDPSGGGRRLSLGQGEYGVSDEPDLVLTTVLGSCVAACIHDPVARVGGMNHFVLPQRRLGSSGDPARYGDDLMPRLIEGLLQAGARQSRLEAQLFGGASPGRFVNSIGEDNLAFAYDFLDRLGVRVAPPQQSGPAGCRIDFRPADGHVKHVPLARLEKAQARRIILPRVKPLNLTPVAA</sequence>
<comment type="function">
    <text evidence="3">Probably deamidates glutamine residues to glutamate on methyl-accepting chemotaxis receptors (MCPs), playing an important role in chemotaxis.</text>
</comment>
<dbReference type="GO" id="GO:0006935">
    <property type="term" value="P:chemotaxis"/>
    <property type="evidence" value="ECO:0007669"/>
    <property type="project" value="UniProtKB-UniRule"/>
</dbReference>
<evidence type="ECO:0000313" key="5">
    <source>
        <dbReference type="EMBL" id="MBB5741042.1"/>
    </source>
</evidence>
<dbReference type="CDD" id="cd16352">
    <property type="entry name" value="CheD"/>
    <property type="match status" value="1"/>
</dbReference>
<feature type="region of interest" description="Disordered" evidence="4">
    <location>
        <begin position="1"/>
        <end position="24"/>
    </location>
</feature>
<dbReference type="InterPro" id="IPR011324">
    <property type="entry name" value="Cytotoxic_necrot_fac-like_cat"/>
</dbReference>
<dbReference type="AlphaFoldDB" id="A0A7W9F9F0"/>
<dbReference type="GO" id="GO:0050568">
    <property type="term" value="F:protein-glutamine glutaminase activity"/>
    <property type="evidence" value="ECO:0007669"/>
    <property type="project" value="UniProtKB-UniRule"/>
</dbReference>
<keyword evidence="1 3" id="KW-0145">Chemotaxis</keyword>
<accession>A0A7W9F9F0</accession>
<dbReference type="Pfam" id="PF03975">
    <property type="entry name" value="CheD"/>
    <property type="match status" value="1"/>
</dbReference>
<dbReference type="Proteomes" id="UP000527324">
    <property type="component" value="Unassembled WGS sequence"/>
</dbReference>
<dbReference type="Gene3D" id="3.30.1330.200">
    <property type="match status" value="1"/>
</dbReference>
<comment type="similarity">
    <text evidence="3">Belongs to the CheD family.</text>
</comment>
<name>A0A7W9F9F0_9CAUL</name>
<comment type="catalytic activity">
    <reaction evidence="3">
        <text>L-glutaminyl-[protein] + H2O = L-glutamyl-[protein] + NH4(+)</text>
        <dbReference type="Rhea" id="RHEA:16441"/>
        <dbReference type="Rhea" id="RHEA-COMP:10207"/>
        <dbReference type="Rhea" id="RHEA-COMP:10208"/>
        <dbReference type="ChEBI" id="CHEBI:15377"/>
        <dbReference type="ChEBI" id="CHEBI:28938"/>
        <dbReference type="ChEBI" id="CHEBI:29973"/>
        <dbReference type="ChEBI" id="CHEBI:30011"/>
        <dbReference type="EC" id="3.5.1.44"/>
    </reaction>
</comment>
<keyword evidence="6" id="KW-1185">Reference proteome</keyword>
<evidence type="ECO:0000256" key="4">
    <source>
        <dbReference type="SAM" id="MobiDB-lite"/>
    </source>
</evidence>
<proteinExistence type="inferred from homology"/>
<dbReference type="PANTHER" id="PTHR35147">
    <property type="entry name" value="CHEMORECEPTOR GLUTAMINE DEAMIDASE CHED-RELATED"/>
    <property type="match status" value="1"/>
</dbReference>
<evidence type="ECO:0000256" key="3">
    <source>
        <dbReference type="HAMAP-Rule" id="MF_01440"/>
    </source>
</evidence>
<organism evidence="5 6">
    <name type="scientific">Brevundimonas aurantiaca</name>
    <dbReference type="NCBI Taxonomy" id="74316"/>
    <lineage>
        <taxon>Bacteria</taxon>
        <taxon>Pseudomonadati</taxon>
        <taxon>Pseudomonadota</taxon>
        <taxon>Alphaproteobacteria</taxon>
        <taxon>Caulobacterales</taxon>
        <taxon>Caulobacteraceae</taxon>
        <taxon>Brevundimonas</taxon>
    </lineage>
</organism>
<dbReference type="RefSeq" id="WP_182714557.1">
    <property type="nucleotide sequence ID" value="NZ_CAJFZS010000002.1"/>
</dbReference>
<dbReference type="SUPFAM" id="SSF64438">
    <property type="entry name" value="CNF1/YfiH-like putative cysteine hydrolases"/>
    <property type="match status" value="1"/>
</dbReference>
<comment type="caution">
    <text evidence="5">The sequence shown here is derived from an EMBL/GenBank/DDBJ whole genome shotgun (WGS) entry which is preliminary data.</text>
</comment>
<dbReference type="InterPro" id="IPR005659">
    <property type="entry name" value="Chemorcpt_Glu_NH3ase_CheD"/>
</dbReference>
<dbReference type="HAMAP" id="MF_01440">
    <property type="entry name" value="CheD"/>
    <property type="match status" value="1"/>
</dbReference>
<keyword evidence="2 3" id="KW-0378">Hydrolase</keyword>
<dbReference type="EC" id="3.5.1.44" evidence="3"/>